<dbReference type="InterPro" id="IPR028082">
    <property type="entry name" value="Peripla_BP_I"/>
</dbReference>
<reference evidence="5" key="1">
    <citation type="submission" date="2016-10" db="EMBL/GenBank/DDBJ databases">
        <title>Sequence of Gallionella enrichment culture.</title>
        <authorList>
            <person name="Poehlein A."/>
            <person name="Muehling M."/>
            <person name="Daniel R."/>
        </authorList>
    </citation>
    <scope>NUCLEOTIDE SEQUENCE</scope>
</reference>
<dbReference type="Pfam" id="PF13458">
    <property type="entry name" value="Peripla_BP_6"/>
    <property type="match status" value="1"/>
</dbReference>
<dbReference type="Gene3D" id="3.40.50.2300">
    <property type="match status" value="2"/>
</dbReference>
<dbReference type="GO" id="GO:0006865">
    <property type="term" value="P:amino acid transport"/>
    <property type="evidence" value="ECO:0007669"/>
    <property type="project" value="UniProtKB-KW"/>
</dbReference>
<dbReference type="PANTHER" id="PTHR30483">
    <property type="entry name" value="LEUCINE-SPECIFIC-BINDING PROTEIN"/>
    <property type="match status" value="1"/>
</dbReference>
<evidence type="ECO:0000256" key="1">
    <source>
        <dbReference type="ARBA" id="ARBA00022448"/>
    </source>
</evidence>
<evidence type="ECO:0000256" key="2">
    <source>
        <dbReference type="ARBA" id="ARBA00022729"/>
    </source>
</evidence>
<evidence type="ECO:0000259" key="4">
    <source>
        <dbReference type="Pfam" id="PF13458"/>
    </source>
</evidence>
<dbReference type="CDD" id="cd06338">
    <property type="entry name" value="PBP1_ABC_ligand_binding-like"/>
    <property type="match status" value="1"/>
</dbReference>
<dbReference type="PANTHER" id="PTHR30483:SF6">
    <property type="entry name" value="PERIPLASMIC BINDING PROTEIN OF ABC TRANSPORTER FOR NATURAL AMINO ACIDS"/>
    <property type="match status" value="1"/>
</dbReference>
<gene>
    <name evidence="5" type="ORF">GALL_373900</name>
</gene>
<evidence type="ECO:0000256" key="3">
    <source>
        <dbReference type="ARBA" id="ARBA00022970"/>
    </source>
</evidence>
<keyword evidence="2" id="KW-0732">Signal</keyword>
<dbReference type="InterPro" id="IPR028081">
    <property type="entry name" value="Leu-bd"/>
</dbReference>
<accession>A0A1J5QLP0</accession>
<dbReference type="EMBL" id="MLJW01001003">
    <property type="protein sequence ID" value="OIQ80847.1"/>
    <property type="molecule type" value="Genomic_DNA"/>
</dbReference>
<dbReference type="InterPro" id="IPR051010">
    <property type="entry name" value="BCAA_transport"/>
</dbReference>
<keyword evidence="1" id="KW-0813">Transport</keyword>
<dbReference type="SUPFAM" id="SSF53822">
    <property type="entry name" value="Periplasmic binding protein-like I"/>
    <property type="match status" value="1"/>
</dbReference>
<dbReference type="PRINTS" id="PR00337">
    <property type="entry name" value="LEUILEVALBP"/>
</dbReference>
<sequence>MELHRSKFSKRRLITAGTMSVALIATSFVSSLGAAASATTKPIKIGVSLSLTGDFSADGIAFKQGYVLWAKDINAKGGLLGRKVTLDIVNDASSPVQVATNYQKLISIDHVDLVFGPFSTGLTKAASKVVNRYGYAFVEGAGGGPSVFTLGLHNVFDVSLPVANNLVSFARWISAMPAASRPKTAAYATEDDPFTAPQLDAARVILQKAGVKTVYNKTYPSETTDYTPIAAAIISSKADVVLLGTLLPDFVALTKQFIQQNYNPKALVGTAGPDQGAQFTSSTSGVGANNTEGIMVPNAWAPNFPFPGNAALMKEYVKTYGGKIADVSSDVAEGYSVGQVTAQAITKIHSLNQKALIAELHRGTFTSVQGAVKFDKTGQNILAASYLFQWQNKDSADAQFPGFVPNSKNGLVALAPSKAKVEYPKHAWGSTN</sequence>
<dbReference type="AlphaFoldDB" id="A0A1J5QLP0"/>
<keyword evidence="3" id="KW-0029">Amino-acid transport</keyword>
<feature type="domain" description="Leucine-binding protein" evidence="4">
    <location>
        <begin position="42"/>
        <end position="393"/>
    </location>
</feature>
<dbReference type="InterPro" id="IPR000709">
    <property type="entry name" value="Leu_Ile_Val-bd"/>
</dbReference>
<organism evidence="5">
    <name type="scientific">mine drainage metagenome</name>
    <dbReference type="NCBI Taxonomy" id="410659"/>
    <lineage>
        <taxon>unclassified sequences</taxon>
        <taxon>metagenomes</taxon>
        <taxon>ecological metagenomes</taxon>
    </lineage>
</organism>
<comment type="caution">
    <text evidence="5">The sequence shown here is derived from an EMBL/GenBank/DDBJ whole genome shotgun (WGS) entry which is preliminary data.</text>
</comment>
<name>A0A1J5QLP0_9ZZZZ</name>
<proteinExistence type="predicted"/>
<evidence type="ECO:0000313" key="5">
    <source>
        <dbReference type="EMBL" id="OIQ80847.1"/>
    </source>
</evidence>
<protein>
    <recommendedName>
        <fullName evidence="4">Leucine-binding protein domain-containing protein</fullName>
    </recommendedName>
</protein>